<proteinExistence type="inferred from homology"/>
<reference evidence="3" key="1">
    <citation type="submission" date="2021-06" db="EMBL/GenBank/DDBJ databases">
        <title>Bradyrhizobium sp. S2-20-1 Genome sequencing.</title>
        <authorList>
            <person name="Jin L."/>
        </authorList>
    </citation>
    <scope>NUCLEOTIDE SEQUENCE</scope>
    <source>
        <strain evidence="3">S2-20-1</strain>
    </source>
</reference>
<dbReference type="EMBL" id="CP076134">
    <property type="protein sequence ID" value="QWG12952.1"/>
    <property type="molecule type" value="Genomic_DNA"/>
</dbReference>
<name>A0A975ND94_9BRAD</name>
<sequence length="131" mass="14136">MRFMSLVTSAHTGMPTPELMEAMGKLADREIKAGRMIDMGGLMPLAAGAQVRIRDGELSVVDGPFVEAKEVIGGYAIFEFRNKEEALASAVEFMQLHKQHMPGWEGTCEVRAMAGPDETGCQAQVDVAAHA</sequence>
<dbReference type="Pfam" id="PF03795">
    <property type="entry name" value="YCII"/>
    <property type="match status" value="1"/>
</dbReference>
<gene>
    <name evidence="3" type="ORF">KMZ29_25280</name>
</gene>
<comment type="similarity">
    <text evidence="1">Belongs to the YciI family.</text>
</comment>
<accession>A0A975ND94</accession>
<dbReference type="Gene3D" id="3.30.70.1060">
    <property type="entry name" value="Dimeric alpha+beta barrel"/>
    <property type="match status" value="1"/>
</dbReference>
<feature type="domain" description="YCII-related" evidence="2">
    <location>
        <begin position="1"/>
        <end position="90"/>
    </location>
</feature>
<dbReference type="InterPro" id="IPR011008">
    <property type="entry name" value="Dimeric_a/b-barrel"/>
</dbReference>
<organism evidence="3 4">
    <name type="scientific">Bradyrhizobium sediminis</name>
    <dbReference type="NCBI Taxonomy" id="2840469"/>
    <lineage>
        <taxon>Bacteria</taxon>
        <taxon>Pseudomonadati</taxon>
        <taxon>Pseudomonadota</taxon>
        <taxon>Alphaproteobacteria</taxon>
        <taxon>Hyphomicrobiales</taxon>
        <taxon>Nitrobacteraceae</taxon>
        <taxon>Bradyrhizobium</taxon>
    </lineage>
</organism>
<protein>
    <recommendedName>
        <fullName evidence="2">YCII-related domain-containing protein</fullName>
    </recommendedName>
</protein>
<dbReference type="PANTHER" id="PTHR35174:SF1">
    <property type="entry name" value="BLL0086 PROTEIN"/>
    <property type="match status" value="1"/>
</dbReference>
<evidence type="ECO:0000259" key="2">
    <source>
        <dbReference type="Pfam" id="PF03795"/>
    </source>
</evidence>
<evidence type="ECO:0000313" key="3">
    <source>
        <dbReference type="EMBL" id="QWG12952.1"/>
    </source>
</evidence>
<dbReference type="RefSeq" id="WP_215621716.1">
    <property type="nucleotide sequence ID" value="NZ_CP076134.1"/>
</dbReference>
<dbReference type="SUPFAM" id="SSF54909">
    <property type="entry name" value="Dimeric alpha+beta barrel"/>
    <property type="match status" value="1"/>
</dbReference>
<dbReference type="AlphaFoldDB" id="A0A975ND94"/>
<evidence type="ECO:0000256" key="1">
    <source>
        <dbReference type="ARBA" id="ARBA00007689"/>
    </source>
</evidence>
<dbReference type="InterPro" id="IPR005545">
    <property type="entry name" value="YCII"/>
</dbReference>
<dbReference type="Proteomes" id="UP000680839">
    <property type="component" value="Chromosome"/>
</dbReference>
<evidence type="ECO:0000313" key="4">
    <source>
        <dbReference type="Proteomes" id="UP000680839"/>
    </source>
</evidence>
<dbReference type="PANTHER" id="PTHR35174">
    <property type="entry name" value="BLL7171 PROTEIN-RELATED"/>
    <property type="match status" value="1"/>
</dbReference>